<dbReference type="EMBL" id="DTMZ01000051">
    <property type="protein sequence ID" value="HGD12926.1"/>
    <property type="molecule type" value="Genomic_DNA"/>
</dbReference>
<dbReference type="SUPFAM" id="SSF52540">
    <property type="entry name" value="P-loop containing nucleoside triphosphate hydrolases"/>
    <property type="match status" value="1"/>
</dbReference>
<dbReference type="InterPro" id="IPR008571">
    <property type="entry name" value="HerA-like"/>
</dbReference>
<comment type="caution">
    <text evidence="2">The sequence shown here is derived from an EMBL/GenBank/DDBJ whole genome shotgun (WGS) entry which is preliminary data.</text>
</comment>
<sequence>MEKLHSVDIGYVIEVNGERAFVELTADPTRPLGDDYYPGQPGSYVKIPFKDFQIIGTVSSIRMQRYPGEGGGGLSASGRKVAECVLLGTLEKESRFFRGMAIYPNVGQPVQMVSIRELDQIFSEFSEFGFSFGCPSNARGQRVYVQVNRFFGGHIAVLGTTGSGKSCTVATILQRTIKKYPYTHIVVLDLHGEYARAFPEGVNLINAGNIELPYWLLNFDEFVDLTVDVNEPSAKNQLTVLRDSLLRARQAWDTRERLGLGGQITADSPVYYDLDELLAMLRDWNIQMVYNAAGVQEPGPLYGVFDKFLIRMDSRVSDPRYHFMFKPKTYTGSPNFIDLLRDYLSIDAPHQMTIVDLSGVPSDAIGVIVAVVTRIIFEFNLWNPERERCPILLVLEEAHNYVPSRSDGRFTSARAAVERITKEGRKYGIGMIIVSQRPKELSETVLSQCNTFISMRLTNPEDQDYVRRLVPDSLAGLMEMLPALRTGEALILGEAVPMPTRMLIDLPDPKPESGDIEFAKWWAQGTKTLDLERLVKRWRVRRRDI</sequence>
<accession>A0A7V3PSY2</accession>
<dbReference type="PANTHER" id="PTHR42957">
    <property type="entry name" value="HELICASE MJ1565-RELATED"/>
    <property type="match status" value="1"/>
</dbReference>
<dbReference type="PANTHER" id="PTHR42957:SF1">
    <property type="entry name" value="HELICASE MJ1565-RELATED"/>
    <property type="match status" value="1"/>
</dbReference>
<gene>
    <name evidence="2" type="ORF">ENX16_02435</name>
</gene>
<organism evidence="2">
    <name type="scientific">candidate division WOR-3 bacterium</name>
    <dbReference type="NCBI Taxonomy" id="2052148"/>
    <lineage>
        <taxon>Bacteria</taxon>
        <taxon>Bacteria division WOR-3</taxon>
    </lineage>
</organism>
<dbReference type="Gene3D" id="3.40.50.300">
    <property type="entry name" value="P-loop containing nucleotide triphosphate hydrolases"/>
    <property type="match status" value="2"/>
</dbReference>
<keyword evidence="2" id="KW-0067">ATP-binding</keyword>
<dbReference type="AlphaFoldDB" id="A0A7V3PSY2"/>
<proteinExistence type="predicted"/>
<evidence type="ECO:0000313" key="2">
    <source>
        <dbReference type="EMBL" id="HGD12926.1"/>
    </source>
</evidence>
<dbReference type="InterPro" id="IPR027417">
    <property type="entry name" value="P-loop_NTPase"/>
</dbReference>
<dbReference type="InterPro" id="IPR002789">
    <property type="entry name" value="HerA_central"/>
</dbReference>
<feature type="domain" description="Helicase HerA central" evidence="1">
    <location>
        <begin position="137"/>
        <end position="375"/>
    </location>
</feature>
<reference evidence="2" key="1">
    <citation type="journal article" date="2020" name="mSystems">
        <title>Genome- and Community-Level Interaction Insights into Carbon Utilization and Element Cycling Functions of Hydrothermarchaeota in Hydrothermal Sediment.</title>
        <authorList>
            <person name="Zhou Z."/>
            <person name="Liu Y."/>
            <person name="Xu W."/>
            <person name="Pan J."/>
            <person name="Luo Z.H."/>
            <person name="Li M."/>
        </authorList>
    </citation>
    <scope>NUCLEOTIDE SEQUENCE [LARGE SCALE GENOMIC DNA]</scope>
    <source>
        <strain evidence="2">SpSt-914</strain>
    </source>
</reference>
<dbReference type="GO" id="GO:0005524">
    <property type="term" value="F:ATP binding"/>
    <property type="evidence" value="ECO:0007669"/>
    <property type="project" value="UniProtKB-KW"/>
</dbReference>
<evidence type="ECO:0000259" key="1">
    <source>
        <dbReference type="Pfam" id="PF01935"/>
    </source>
</evidence>
<dbReference type="Pfam" id="PF01935">
    <property type="entry name" value="DUF87"/>
    <property type="match status" value="1"/>
</dbReference>
<protein>
    <submittedName>
        <fullName evidence="2">ATP-binding protein</fullName>
    </submittedName>
</protein>
<name>A0A7V3PSY2_UNCW3</name>
<keyword evidence="2" id="KW-0547">Nucleotide-binding</keyword>